<dbReference type="InterPro" id="IPR008621">
    <property type="entry name" value="Cbb3-typ_cyt_oxidase_comp"/>
</dbReference>
<name>A0A1T1AYY1_RHOFE</name>
<dbReference type="AlphaFoldDB" id="A0A1T1AYY1"/>
<keyword evidence="1" id="KW-1133">Transmembrane helix</keyword>
<dbReference type="STRING" id="28066.RF819_16200"/>
<proteinExistence type="predicted"/>
<gene>
    <name evidence="2" type="ORF">RF819_16200</name>
</gene>
<feature type="transmembrane region" description="Helical" evidence="1">
    <location>
        <begin position="6"/>
        <end position="26"/>
    </location>
</feature>
<accession>A0A1T1AYY1</accession>
<keyword evidence="1" id="KW-0812">Transmembrane</keyword>
<dbReference type="Proteomes" id="UP000190750">
    <property type="component" value="Unassembled WGS sequence"/>
</dbReference>
<protein>
    <submittedName>
        <fullName evidence="2">Cbb3-type cytochrome C oxidase subunit 3</fullName>
    </submittedName>
</protein>
<organism evidence="2 3">
    <name type="scientific">Rhodoferax fermentans</name>
    <dbReference type="NCBI Taxonomy" id="28066"/>
    <lineage>
        <taxon>Bacteria</taxon>
        <taxon>Pseudomonadati</taxon>
        <taxon>Pseudomonadota</taxon>
        <taxon>Betaproteobacteria</taxon>
        <taxon>Burkholderiales</taxon>
        <taxon>Comamonadaceae</taxon>
        <taxon>Rhodoferax</taxon>
    </lineage>
</organism>
<dbReference type="OrthoDB" id="8604580at2"/>
<sequence>MDVNTARVVVTLLSFVMFIGIMVWAYSSKNASEFDEAGKLPFDQD</sequence>
<reference evidence="2 3" key="1">
    <citation type="submission" date="2017-01" db="EMBL/GenBank/DDBJ databases">
        <title>Genome sequencing of Rhodoferax fermentans JCM 7819.</title>
        <authorList>
            <person name="Kim Y.J."/>
            <person name="Farh M.E.-A."/>
            <person name="Yang D.-C."/>
        </authorList>
    </citation>
    <scope>NUCLEOTIDE SEQUENCE [LARGE SCALE GENOMIC DNA]</scope>
    <source>
        <strain evidence="2 3">JCM 7819</strain>
    </source>
</reference>
<evidence type="ECO:0000313" key="3">
    <source>
        <dbReference type="Proteomes" id="UP000190750"/>
    </source>
</evidence>
<comment type="caution">
    <text evidence="2">The sequence shown here is derived from an EMBL/GenBank/DDBJ whole genome shotgun (WGS) entry which is preliminary data.</text>
</comment>
<dbReference type="EMBL" id="MTJN01000002">
    <property type="protein sequence ID" value="OOV09203.1"/>
    <property type="molecule type" value="Genomic_DNA"/>
</dbReference>
<evidence type="ECO:0000256" key="1">
    <source>
        <dbReference type="SAM" id="Phobius"/>
    </source>
</evidence>
<keyword evidence="1" id="KW-0472">Membrane</keyword>
<dbReference type="Pfam" id="PF05545">
    <property type="entry name" value="FixQ"/>
    <property type="match status" value="1"/>
</dbReference>
<keyword evidence="3" id="KW-1185">Reference proteome</keyword>
<dbReference type="CDD" id="cd01324">
    <property type="entry name" value="cbb3_Oxidase_CcoQ"/>
    <property type="match status" value="1"/>
</dbReference>
<evidence type="ECO:0000313" key="2">
    <source>
        <dbReference type="EMBL" id="OOV09203.1"/>
    </source>
</evidence>